<evidence type="ECO:0000313" key="4">
    <source>
        <dbReference type="EMBL" id="KAF2008614.1"/>
    </source>
</evidence>
<dbReference type="CDD" id="cd12148">
    <property type="entry name" value="fungal_TF_MHR"/>
    <property type="match status" value="1"/>
</dbReference>
<feature type="region of interest" description="Disordered" evidence="2">
    <location>
        <begin position="65"/>
        <end position="96"/>
    </location>
</feature>
<feature type="domain" description="Zn(2)-C6 fungal-type" evidence="3">
    <location>
        <begin position="4"/>
        <end position="34"/>
    </location>
</feature>
<dbReference type="Gene3D" id="4.10.240.10">
    <property type="entry name" value="Zn(2)-C6 fungal-type DNA-binding domain"/>
    <property type="match status" value="1"/>
</dbReference>
<dbReference type="AlphaFoldDB" id="A0A6A5X751"/>
<dbReference type="SMART" id="SM00066">
    <property type="entry name" value="GAL4"/>
    <property type="match status" value="1"/>
</dbReference>
<dbReference type="InterPro" id="IPR036864">
    <property type="entry name" value="Zn2-C6_fun-type_DNA-bd_sf"/>
</dbReference>
<dbReference type="RefSeq" id="XP_033376953.1">
    <property type="nucleotide sequence ID" value="XM_033529681.1"/>
</dbReference>
<dbReference type="Proteomes" id="UP000799778">
    <property type="component" value="Unassembled WGS sequence"/>
</dbReference>
<reference evidence="4" key="1">
    <citation type="journal article" date="2020" name="Stud. Mycol.">
        <title>101 Dothideomycetes genomes: a test case for predicting lifestyles and emergence of pathogens.</title>
        <authorList>
            <person name="Haridas S."/>
            <person name="Albert R."/>
            <person name="Binder M."/>
            <person name="Bloem J."/>
            <person name="Labutti K."/>
            <person name="Salamov A."/>
            <person name="Andreopoulos B."/>
            <person name="Baker S."/>
            <person name="Barry K."/>
            <person name="Bills G."/>
            <person name="Bluhm B."/>
            <person name="Cannon C."/>
            <person name="Castanera R."/>
            <person name="Culley D."/>
            <person name="Daum C."/>
            <person name="Ezra D."/>
            <person name="Gonzalez J."/>
            <person name="Henrissat B."/>
            <person name="Kuo A."/>
            <person name="Liang C."/>
            <person name="Lipzen A."/>
            <person name="Lutzoni F."/>
            <person name="Magnuson J."/>
            <person name="Mondo S."/>
            <person name="Nolan M."/>
            <person name="Ohm R."/>
            <person name="Pangilinan J."/>
            <person name="Park H.-J."/>
            <person name="Ramirez L."/>
            <person name="Alfaro M."/>
            <person name="Sun H."/>
            <person name="Tritt A."/>
            <person name="Yoshinaga Y."/>
            <person name="Zwiers L.-H."/>
            <person name="Turgeon B."/>
            <person name="Goodwin S."/>
            <person name="Spatafora J."/>
            <person name="Crous P."/>
            <person name="Grigoriev I."/>
        </authorList>
    </citation>
    <scope>NUCLEOTIDE SEQUENCE</scope>
    <source>
        <strain evidence="4">CBS 175.79</strain>
    </source>
</reference>
<gene>
    <name evidence="4" type="ORF">BU24DRAFT_429207</name>
</gene>
<feature type="region of interest" description="Disordered" evidence="2">
    <location>
        <begin position="581"/>
        <end position="634"/>
    </location>
</feature>
<name>A0A6A5X751_9PLEO</name>
<dbReference type="CDD" id="cd00067">
    <property type="entry name" value="GAL4"/>
    <property type="match status" value="1"/>
</dbReference>
<dbReference type="EMBL" id="ML978082">
    <property type="protein sequence ID" value="KAF2008614.1"/>
    <property type="molecule type" value="Genomic_DNA"/>
</dbReference>
<dbReference type="OrthoDB" id="39175at2759"/>
<accession>A0A6A5X751</accession>
<dbReference type="GeneID" id="54287078"/>
<feature type="compositionally biased region" description="Polar residues" evidence="2">
    <location>
        <begin position="611"/>
        <end position="623"/>
    </location>
</feature>
<keyword evidence="1" id="KW-0539">Nucleus</keyword>
<dbReference type="InterPro" id="IPR001138">
    <property type="entry name" value="Zn2Cys6_DnaBD"/>
</dbReference>
<dbReference type="PROSITE" id="PS00463">
    <property type="entry name" value="ZN2_CY6_FUNGAL_1"/>
    <property type="match status" value="1"/>
</dbReference>
<evidence type="ECO:0000256" key="2">
    <source>
        <dbReference type="SAM" id="MobiDB-lite"/>
    </source>
</evidence>
<dbReference type="PANTHER" id="PTHR46910:SF5">
    <property type="entry name" value="ZN(II)2CYS6 TRANSCRIPTION FACTOR (EUROFUNG)"/>
    <property type="match status" value="1"/>
</dbReference>
<dbReference type="GO" id="GO:0008270">
    <property type="term" value="F:zinc ion binding"/>
    <property type="evidence" value="ECO:0007669"/>
    <property type="project" value="InterPro"/>
</dbReference>
<evidence type="ECO:0000313" key="5">
    <source>
        <dbReference type="Proteomes" id="UP000799778"/>
    </source>
</evidence>
<keyword evidence="5" id="KW-1185">Reference proteome</keyword>
<sequence length="711" mass="78978">MKLACARCKTKKIKCDKAEGACHNCAMAQANCVYLERRPKPRIMQNSVGTLSRRLEMLEARLRRTEGAATAPPSSDSPSLSHSTSPAGSEPFPVSGFSHASNENDSFIYDLASHAKHTFEQANASRHASSVCTPSLPGADSAIRDLSDALEQLANLKVRANPSEPGCHELSISRDIAKASVKDFLDSLSFLFEPGSTAGPFDVSILHFMPEIVQSPHVQIDPVMRVLYYNALYFGLHRQSVGQVQEQAQAAYYKCLEAVPQWLHVARGSIPDVFTACFTTWLAINNFDYQLAWKFHCQSCQFVTAAGIHRLDMLPAQSHEEEDQRNALRCIYWHVLQTDFLFRMSYGKPSALPRSTDTVNPPSLLTRAAPHPSRSSTALYVVWFRCTLMTKDLFKLIDSRAPGDTSDDIPREVDEYCRKLEDLLAEWDLEGLAKSPSESSAYAYLLADLAITIHMSIMGVKRMMRRPQDRQTSDSVSLRAARNIVGLILHFSPQPSTMMCDTVGFAFTHFISFYPFCAVFALYEHVFTSAGSKECEADIQALERIGAVMERASNVHTDFVSLSRIFNSLNRISKITLDDQRRNAGATSENYPAAAPGAQSQISRDPISDMETGTTTDPQSAQQEPIMPPLQGVGALQPRMQGSYLSHFPGDGSGGLDIQMHGTMPSFEDGFEPLSLVRALESDIMEKNWHDEWWEVDNVPCDTPENSNMTF</sequence>
<dbReference type="GO" id="GO:0000981">
    <property type="term" value="F:DNA-binding transcription factor activity, RNA polymerase II-specific"/>
    <property type="evidence" value="ECO:0007669"/>
    <property type="project" value="InterPro"/>
</dbReference>
<evidence type="ECO:0000256" key="1">
    <source>
        <dbReference type="ARBA" id="ARBA00023242"/>
    </source>
</evidence>
<dbReference type="PANTHER" id="PTHR46910">
    <property type="entry name" value="TRANSCRIPTION FACTOR PDR1"/>
    <property type="match status" value="1"/>
</dbReference>
<organism evidence="4 5">
    <name type="scientific">Aaosphaeria arxii CBS 175.79</name>
    <dbReference type="NCBI Taxonomy" id="1450172"/>
    <lineage>
        <taxon>Eukaryota</taxon>
        <taxon>Fungi</taxon>
        <taxon>Dikarya</taxon>
        <taxon>Ascomycota</taxon>
        <taxon>Pezizomycotina</taxon>
        <taxon>Dothideomycetes</taxon>
        <taxon>Pleosporomycetidae</taxon>
        <taxon>Pleosporales</taxon>
        <taxon>Pleosporales incertae sedis</taxon>
        <taxon>Aaosphaeria</taxon>
    </lineage>
</organism>
<dbReference type="SUPFAM" id="SSF57701">
    <property type="entry name" value="Zn2/Cys6 DNA-binding domain"/>
    <property type="match status" value="1"/>
</dbReference>
<evidence type="ECO:0000259" key="3">
    <source>
        <dbReference type="PROSITE" id="PS50048"/>
    </source>
</evidence>
<dbReference type="PROSITE" id="PS50048">
    <property type="entry name" value="ZN2_CY6_FUNGAL_2"/>
    <property type="match status" value="1"/>
</dbReference>
<proteinExistence type="predicted"/>
<dbReference type="Pfam" id="PF00172">
    <property type="entry name" value="Zn_clus"/>
    <property type="match status" value="1"/>
</dbReference>
<protein>
    <recommendedName>
        <fullName evidence="3">Zn(2)-C6 fungal-type domain-containing protein</fullName>
    </recommendedName>
</protein>
<feature type="compositionally biased region" description="Low complexity" evidence="2">
    <location>
        <begin position="68"/>
        <end position="89"/>
    </location>
</feature>
<dbReference type="InterPro" id="IPR050987">
    <property type="entry name" value="AtrR-like"/>
</dbReference>